<dbReference type="Pfam" id="PF14588">
    <property type="entry name" value="YjgF_endoribonc"/>
    <property type="match status" value="1"/>
</dbReference>
<feature type="domain" description="Endoribonuclease L-PSP/chorismate mutase-like" evidence="1">
    <location>
        <begin position="8"/>
        <end position="142"/>
    </location>
</feature>
<sequence>MFDPGTLEERLAQNGLRLPVPPMPIGRFAPGVVHAGLLYLSGTYGTVRSDDGQDIIDMPGKLGAELTIEDGYASARQMMLNHLALAKTVLGDLRHIERPVRLVGYVNAAPGFRDAPAVLDGASDLLFDLFGPDRGRHARMALYQHELARNAPVAGEISFAVSR</sequence>
<evidence type="ECO:0000259" key="1">
    <source>
        <dbReference type="Pfam" id="PF14588"/>
    </source>
</evidence>
<keyword evidence="3" id="KW-1185">Reference proteome</keyword>
<dbReference type="OrthoDB" id="9806350at2"/>
<reference evidence="2 3" key="1">
    <citation type="journal article" date="2017" name="Int. J. Syst. Evol. Microbiol.">
        <title>Roseitalea porphyridii gen. nov., sp. nov., isolated from a red alga, and reclassification of Hoeflea suaedae Chung et al. 2013 as Pseudohoeflea suaedae gen. nov., comb. nov.</title>
        <authorList>
            <person name="Hyeon J.W."/>
            <person name="Jeong S.E."/>
            <person name="Baek K."/>
            <person name="Jeon C.O."/>
        </authorList>
    </citation>
    <scope>NUCLEOTIDE SEQUENCE [LARGE SCALE GENOMIC DNA]</scope>
    <source>
        <strain evidence="2 3">MA7-20</strain>
    </source>
</reference>
<dbReference type="SUPFAM" id="SSF55298">
    <property type="entry name" value="YjgF-like"/>
    <property type="match status" value="1"/>
</dbReference>
<protein>
    <submittedName>
        <fullName evidence="2">RidA family protein</fullName>
    </submittedName>
</protein>
<dbReference type="PANTHER" id="PTHR43760">
    <property type="entry name" value="ENDORIBONUCLEASE-RELATED"/>
    <property type="match status" value="1"/>
</dbReference>
<accession>A0A4V1A3S7</accession>
<evidence type="ECO:0000313" key="3">
    <source>
        <dbReference type="Proteomes" id="UP000293719"/>
    </source>
</evidence>
<dbReference type="Proteomes" id="UP000293719">
    <property type="component" value="Chromosome"/>
</dbReference>
<dbReference type="AlphaFoldDB" id="A0A4V1A3S7"/>
<proteinExistence type="predicted"/>
<dbReference type="KEGG" id="rpod:E0E05_05830"/>
<dbReference type="PANTHER" id="PTHR43760:SF1">
    <property type="entry name" value="ENDORIBONUCLEASE L-PSP_CHORISMATE MUTASE-LIKE DOMAIN-CONTAINING PROTEIN"/>
    <property type="match status" value="1"/>
</dbReference>
<organism evidence="2 3">
    <name type="scientific">Roseitalea porphyridii</name>
    <dbReference type="NCBI Taxonomy" id="1852022"/>
    <lineage>
        <taxon>Bacteria</taxon>
        <taxon>Pseudomonadati</taxon>
        <taxon>Pseudomonadota</taxon>
        <taxon>Alphaproteobacteria</taxon>
        <taxon>Hyphomicrobiales</taxon>
        <taxon>Ahrensiaceae</taxon>
        <taxon>Roseitalea</taxon>
    </lineage>
</organism>
<dbReference type="InterPro" id="IPR013813">
    <property type="entry name" value="Endoribo_LPSP/chorism_mut-like"/>
</dbReference>
<dbReference type="GeneID" id="90766810"/>
<dbReference type="Gene3D" id="3.30.1330.40">
    <property type="entry name" value="RutC-like"/>
    <property type="match status" value="1"/>
</dbReference>
<evidence type="ECO:0000313" key="2">
    <source>
        <dbReference type="EMBL" id="QBK30158.1"/>
    </source>
</evidence>
<gene>
    <name evidence="2" type="ORF">E0E05_05830</name>
</gene>
<dbReference type="RefSeq" id="WP_131615860.1">
    <property type="nucleotide sequence ID" value="NZ_CP036532.1"/>
</dbReference>
<dbReference type="CDD" id="cd02199">
    <property type="entry name" value="YjgF_YER057c_UK114_like_1"/>
    <property type="match status" value="1"/>
</dbReference>
<dbReference type="EMBL" id="CP036532">
    <property type="protein sequence ID" value="QBK30158.1"/>
    <property type="molecule type" value="Genomic_DNA"/>
</dbReference>
<dbReference type="InterPro" id="IPR035959">
    <property type="entry name" value="RutC-like_sf"/>
</dbReference>
<name>A0A4V1A3S7_9HYPH</name>